<feature type="non-terminal residue" evidence="1">
    <location>
        <position position="1"/>
    </location>
</feature>
<dbReference type="RefSeq" id="XP_028887535.1">
    <property type="nucleotide sequence ID" value="XM_029021027.1"/>
</dbReference>
<reference evidence="1 2" key="1">
    <citation type="submission" date="2017-03" db="EMBL/GenBank/DDBJ databases">
        <title>An alternative strategy for trypanosome survival in the mammalian bloodstream revealed through genome and transcriptome analysis of the ubiquitous bovine parasite Trypanosoma (Megatrypanum) theileri.</title>
        <authorList>
            <person name="Kelly S."/>
            <person name="Ivens A."/>
            <person name="Mott A."/>
            <person name="O'Neill E."/>
            <person name="Emms D."/>
            <person name="Macleod O."/>
            <person name="Voorheis P."/>
            <person name="Matthews J."/>
            <person name="Matthews K."/>
            <person name="Carrington M."/>
        </authorList>
    </citation>
    <scope>NUCLEOTIDE SEQUENCE [LARGE SCALE GENOMIC DNA]</scope>
    <source>
        <strain evidence="1">Edinburgh</strain>
    </source>
</reference>
<proteinExistence type="predicted"/>
<evidence type="ECO:0000313" key="1">
    <source>
        <dbReference type="EMBL" id="ORC93469.1"/>
    </source>
</evidence>
<accession>A0A1X0PA48</accession>
<protein>
    <submittedName>
        <fullName evidence="1">Uncharacterized protein</fullName>
    </submittedName>
</protein>
<comment type="caution">
    <text evidence="1">The sequence shown here is derived from an EMBL/GenBank/DDBJ whole genome shotgun (WGS) entry which is preliminary data.</text>
</comment>
<evidence type="ECO:0000313" key="2">
    <source>
        <dbReference type="Proteomes" id="UP000192257"/>
    </source>
</evidence>
<sequence length="126" mass="14864">SSNTACLCVYVKYLPVYTIEIWNDNILITWKAMMSSSFDTRITKFIAFNEATFIWSTQRGPRFDTMWSPRNNFCNFVLLLSVPTIIREAMQKEEENNFFFLDTLLQEFILCPSSTPVKHTLQFYMT</sequence>
<keyword evidence="2" id="KW-1185">Reference proteome</keyword>
<name>A0A1X0PA48_9TRYP</name>
<organism evidence="1 2">
    <name type="scientific">Trypanosoma theileri</name>
    <dbReference type="NCBI Taxonomy" id="67003"/>
    <lineage>
        <taxon>Eukaryota</taxon>
        <taxon>Discoba</taxon>
        <taxon>Euglenozoa</taxon>
        <taxon>Kinetoplastea</taxon>
        <taxon>Metakinetoplastina</taxon>
        <taxon>Trypanosomatida</taxon>
        <taxon>Trypanosomatidae</taxon>
        <taxon>Trypanosoma</taxon>
    </lineage>
</organism>
<dbReference type="EMBL" id="NBCO01000001">
    <property type="protein sequence ID" value="ORC93469.1"/>
    <property type="molecule type" value="Genomic_DNA"/>
</dbReference>
<dbReference type="Proteomes" id="UP000192257">
    <property type="component" value="Unassembled WGS sequence"/>
</dbReference>
<dbReference type="VEuPathDB" id="TriTrypDB:TM35_000013460"/>
<gene>
    <name evidence="1" type="ORF">TM35_000013460</name>
</gene>
<dbReference type="GeneID" id="39980807"/>
<dbReference type="AlphaFoldDB" id="A0A1X0PA48"/>